<proteinExistence type="predicted"/>
<evidence type="ECO:0000313" key="2">
    <source>
        <dbReference type="EMBL" id="KKL03538.1"/>
    </source>
</evidence>
<dbReference type="Gene3D" id="1.10.10.2910">
    <property type="match status" value="1"/>
</dbReference>
<dbReference type="AlphaFoldDB" id="A0A0F9CUD6"/>
<gene>
    <name evidence="2" type="ORF">LCGC14_2625140</name>
</gene>
<sequence length="164" mass="19145">MALTTYVQNRRQAEDLVRGVGFDGPPVDQYVLAERLNIEIVEMTLPSWFFGVLVNLKGDFYITLNKGMPEHRKNFTLAHEIAHHQLHGAELAYMKNCKRDFFHREADVFAAELCMPTFILKKEAMKWCNDYRWLAKMFAVSETAMVRKLQELGILKNSHYECRS</sequence>
<dbReference type="Pfam" id="PF06114">
    <property type="entry name" value="Peptidase_M78"/>
    <property type="match status" value="1"/>
</dbReference>
<accession>A0A0F9CUD6</accession>
<organism evidence="2">
    <name type="scientific">marine sediment metagenome</name>
    <dbReference type="NCBI Taxonomy" id="412755"/>
    <lineage>
        <taxon>unclassified sequences</taxon>
        <taxon>metagenomes</taxon>
        <taxon>ecological metagenomes</taxon>
    </lineage>
</organism>
<dbReference type="PANTHER" id="PTHR43236:SF2">
    <property type="entry name" value="BLL0069 PROTEIN"/>
    <property type="match status" value="1"/>
</dbReference>
<dbReference type="InterPro" id="IPR052345">
    <property type="entry name" value="Rad_response_metalloprotease"/>
</dbReference>
<comment type="caution">
    <text evidence="2">The sequence shown here is derived from an EMBL/GenBank/DDBJ whole genome shotgun (WGS) entry which is preliminary data.</text>
</comment>
<evidence type="ECO:0000259" key="1">
    <source>
        <dbReference type="Pfam" id="PF06114"/>
    </source>
</evidence>
<protein>
    <recommendedName>
        <fullName evidence="1">IrrE N-terminal-like domain-containing protein</fullName>
    </recommendedName>
</protein>
<dbReference type="InterPro" id="IPR010359">
    <property type="entry name" value="IrrE_HExxH"/>
</dbReference>
<feature type="domain" description="IrrE N-terminal-like" evidence="1">
    <location>
        <begin position="60"/>
        <end position="149"/>
    </location>
</feature>
<reference evidence="2" key="1">
    <citation type="journal article" date="2015" name="Nature">
        <title>Complex archaea that bridge the gap between prokaryotes and eukaryotes.</title>
        <authorList>
            <person name="Spang A."/>
            <person name="Saw J.H."/>
            <person name="Jorgensen S.L."/>
            <person name="Zaremba-Niedzwiedzka K."/>
            <person name="Martijn J."/>
            <person name="Lind A.E."/>
            <person name="van Eijk R."/>
            <person name="Schleper C."/>
            <person name="Guy L."/>
            <person name="Ettema T.J."/>
        </authorList>
    </citation>
    <scope>NUCLEOTIDE SEQUENCE</scope>
</reference>
<dbReference type="EMBL" id="LAZR01044889">
    <property type="protein sequence ID" value="KKL03538.1"/>
    <property type="molecule type" value="Genomic_DNA"/>
</dbReference>
<dbReference type="PANTHER" id="PTHR43236">
    <property type="entry name" value="ANTITOXIN HIGA1"/>
    <property type="match status" value="1"/>
</dbReference>
<name>A0A0F9CUD6_9ZZZZ</name>